<feature type="domain" description="RNA polymerase sigma-70 region 2" evidence="1">
    <location>
        <begin position="46"/>
        <end position="87"/>
    </location>
</feature>
<evidence type="ECO:0000313" key="3">
    <source>
        <dbReference type="EMBL" id="KOS69713.1"/>
    </source>
</evidence>
<proteinExistence type="predicted"/>
<dbReference type="Gene3D" id="1.10.1740.10">
    <property type="match status" value="1"/>
</dbReference>
<dbReference type="Proteomes" id="UP000050668">
    <property type="component" value="Unassembled WGS sequence"/>
</dbReference>
<feature type="domain" description="RNA polymerase sigma factor 70 region 4 type 2" evidence="2">
    <location>
        <begin position="119"/>
        <end position="168"/>
    </location>
</feature>
<gene>
    <name evidence="3" type="ORF">AEA09_03385</name>
</gene>
<evidence type="ECO:0008006" key="5">
    <source>
        <dbReference type="Google" id="ProtNLM"/>
    </source>
</evidence>
<evidence type="ECO:0000259" key="1">
    <source>
        <dbReference type="Pfam" id="PF04542"/>
    </source>
</evidence>
<dbReference type="Pfam" id="PF08281">
    <property type="entry name" value="Sigma70_r4_2"/>
    <property type="match status" value="1"/>
</dbReference>
<dbReference type="SUPFAM" id="SSF88659">
    <property type="entry name" value="Sigma3 and sigma4 domains of RNA polymerase sigma factors"/>
    <property type="match status" value="1"/>
</dbReference>
<dbReference type="NCBIfam" id="TIGR02937">
    <property type="entry name" value="sigma70-ECF"/>
    <property type="match status" value="1"/>
</dbReference>
<evidence type="ECO:0000259" key="2">
    <source>
        <dbReference type="Pfam" id="PF08281"/>
    </source>
</evidence>
<sequence length="173" mass="20185">MIDAKNKAIVLSPEQSFEEVLELVQPMITAILLKCNVYKNYDYYRQVAAIAVWEAWQKANPTKGKFSSYIYTTVRGRILNELSSEQRYQSSYTLMEDETLNVLLTRGESIVVEDCSELVEMLFEFLSKEEVELLQLLYVDGYSYIEIAQQFSISVEAIKKRRMRLMTKIRSFS</sequence>
<comment type="caution">
    <text evidence="3">The sequence shown here is derived from an EMBL/GenBank/DDBJ whole genome shotgun (WGS) entry which is preliminary data.</text>
</comment>
<dbReference type="InterPro" id="IPR013325">
    <property type="entry name" value="RNA_pol_sigma_r2"/>
</dbReference>
<dbReference type="EMBL" id="LGRV01000003">
    <property type="protein sequence ID" value="KOS69713.1"/>
    <property type="molecule type" value="Genomic_DNA"/>
</dbReference>
<dbReference type="InterPro" id="IPR014284">
    <property type="entry name" value="RNA_pol_sigma-70_dom"/>
</dbReference>
<organism evidence="3 4">
    <name type="scientific">Lysinibacillus contaminans</name>
    <dbReference type="NCBI Taxonomy" id="1293441"/>
    <lineage>
        <taxon>Bacteria</taxon>
        <taxon>Bacillati</taxon>
        <taxon>Bacillota</taxon>
        <taxon>Bacilli</taxon>
        <taxon>Bacillales</taxon>
        <taxon>Bacillaceae</taxon>
        <taxon>Lysinibacillus</taxon>
    </lineage>
</organism>
<dbReference type="Pfam" id="PF04542">
    <property type="entry name" value="Sigma70_r2"/>
    <property type="match status" value="1"/>
</dbReference>
<evidence type="ECO:0000313" key="4">
    <source>
        <dbReference type="Proteomes" id="UP000050668"/>
    </source>
</evidence>
<reference evidence="4" key="1">
    <citation type="submission" date="2015-07" db="EMBL/GenBank/DDBJ databases">
        <title>Fjat-14205 dsm 2895.</title>
        <authorList>
            <person name="Liu B."/>
            <person name="Wang J."/>
            <person name="Zhu Y."/>
            <person name="Liu G."/>
            <person name="Chen Q."/>
            <person name="Chen Z."/>
            <person name="Lan J."/>
            <person name="Che J."/>
            <person name="Ge C."/>
            <person name="Shi H."/>
            <person name="Pan Z."/>
            <person name="Liu X."/>
        </authorList>
    </citation>
    <scope>NUCLEOTIDE SEQUENCE [LARGE SCALE GENOMIC DNA]</scope>
    <source>
        <strain evidence="4">DSM 25560</strain>
    </source>
</reference>
<dbReference type="SUPFAM" id="SSF88946">
    <property type="entry name" value="Sigma2 domain of RNA polymerase sigma factors"/>
    <property type="match status" value="1"/>
</dbReference>
<protein>
    <recommendedName>
        <fullName evidence="5">Spore protein</fullName>
    </recommendedName>
</protein>
<keyword evidence="4" id="KW-1185">Reference proteome</keyword>
<accession>A0ABR5K4L9</accession>
<dbReference type="InterPro" id="IPR013249">
    <property type="entry name" value="RNA_pol_sigma70_r4_t2"/>
</dbReference>
<dbReference type="InterPro" id="IPR013324">
    <property type="entry name" value="RNA_pol_sigma_r3/r4-like"/>
</dbReference>
<name>A0ABR5K4L9_9BACI</name>
<dbReference type="InterPro" id="IPR007627">
    <property type="entry name" value="RNA_pol_sigma70_r2"/>
</dbReference>
<dbReference type="Gene3D" id="1.10.10.10">
    <property type="entry name" value="Winged helix-like DNA-binding domain superfamily/Winged helix DNA-binding domain"/>
    <property type="match status" value="1"/>
</dbReference>
<dbReference type="InterPro" id="IPR036388">
    <property type="entry name" value="WH-like_DNA-bd_sf"/>
</dbReference>